<dbReference type="PANTHER" id="PTHR31672:SF13">
    <property type="entry name" value="F-BOX PROTEIN CPR30-LIKE"/>
    <property type="match status" value="1"/>
</dbReference>
<protein>
    <recommendedName>
        <fullName evidence="1">F-box domain-containing protein</fullName>
    </recommendedName>
</protein>
<feature type="domain" description="F-box" evidence="1">
    <location>
        <begin position="11"/>
        <end position="61"/>
    </location>
</feature>
<keyword evidence="3" id="KW-1185">Reference proteome</keyword>
<dbReference type="InterPro" id="IPR013187">
    <property type="entry name" value="F-box-assoc_dom_typ3"/>
</dbReference>
<dbReference type="CDD" id="cd22157">
    <property type="entry name" value="F-box_AtFBW1-like"/>
    <property type="match status" value="1"/>
</dbReference>
<gene>
    <name evidence="2" type="ORF">TIFTF001_022870</name>
</gene>
<dbReference type="Pfam" id="PF08268">
    <property type="entry name" value="FBA_3"/>
    <property type="match status" value="1"/>
</dbReference>
<evidence type="ECO:0000313" key="2">
    <source>
        <dbReference type="EMBL" id="GMN53737.1"/>
    </source>
</evidence>
<dbReference type="Pfam" id="PF00646">
    <property type="entry name" value="F-box"/>
    <property type="match status" value="1"/>
</dbReference>
<evidence type="ECO:0000259" key="1">
    <source>
        <dbReference type="PROSITE" id="PS50181"/>
    </source>
</evidence>
<dbReference type="SUPFAM" id="SSF81383">
    <property type="entry name" value="F-box domain"/>
    <property type="match status" value="1"/>
</dbReference>
<accession>A0AA88AMM3</accession>
<comment type="caution">
    <text evidence="2">The sequence shown here is derived from an EMBL/GenBank/DDBJ whole genome shotgun (WGS) entry which is preliminary data.</text>
</comment>
<dbReference type="InterPro" id="IPR017451">
    <property type="entry name" value="F-box-assoc_interact_dom"/>
</dbReference>
<dbReference type="Proteomes" id="UP001187192">
    <property type="component" value="Unassembled WGS sequence"/>
</dbReference>
<dbReference type="InterPro" id="IPR036047">
    <property type="entry name" value="F-box-like_dom_sf"/>
</dbReference>
<dbReference type="PANTHER" id="PTHR31672">
    <property type="entry name" value="BNACNNG10540D PROTEIN"/>
    <property type="match status" value="1"/>
</dbReference>
<dbReference type="InterPro" id="IPR001810">
    <property type="entry name" value="F-box_dom"/>
</dbReference>
<dbReference type="Gene3D" id="1.20.1280.50">
    <property type="match status" value="1"/>
</dbReference>
<dbReference type="AlphaFoldDB" id="A0AA88AMM3"/>
<name>A0AA88AMM3_FICCA</name>
<evidence type="ECO:0000313" key="3">
    <source>
        <dbReference type="Proteomes" id="UP001187192"/>
    </source>
</evidence>
<dbReference type="InterPro" id="IPR050796">
    <property type="entry name" value="SCF_F-box_component"/>
</dbReference>
<organism evidence="2 3">
    <name type="scientific">Ficus carica</name>
    <name type="common">Common fig</name>
    <dbReference type="NCBI Taxonomy" id="3494"/>
    <lineage>
        <taxon>Eukaryota</taxon>
        <taxon>Viridiplantae</taxon>
        <taxon>Streptophyta</taxon>
        <taxon>Embryophyta</taxon>
        <taxon>Tracheophyta</taxon>
        <taxon>Spermatophyta</taxon>
        <taxon>Magnoliopsida</taxon>
        <taxon>eudicotyledons</taxon>
        <taxon>Gunneridae</taxon>
        <taxon>Pentapetalae</taxon>
        <taxon>rosids</taxon>
        <taxon>fabids</taxon>
        <taxon>Rosales</taxon>
        <taxon>Moraceae</taxon>
        <taxon>Ficeae</taxon>
        <taxon>Ficus</taxon>
    </lineage>
</organism>
<reference evidence="2" key="1">
    <citation type="submission" date="2023-07" db="EMBL/GenBank/DDBJ databases">
        <title>draft genome sequence of fig (Ficus carica).</title>
        <authorList>
            <person name="Takahashi T."/>
            <person name="Nishimura K."/>
        </authorList>
    </citation>
    <scope>NUCLEOTIDE SEQUENCE</scope>
</reference>
<sequence length="307" mass="35490">MKKTGGLKRLVSINNYIPEEIVKDILLRLDVKSLRRFECVCKSWKTLIRQPSFINNHYKRQPRSLILLQSPPIGSREEYKFGKIHGRSDGFNKFKRCEIFPSSFLLEGCDKGLACLSDRRDNVCLWNPTTNESKSLPSPPTSRRWKNPTYQHGIGYDSLTDDFKVVRVCTWDGVRPVNFFRSDNEVFVYSLGRNSWKRIVPAVFSSLTSAEISSHECYILQRQCPVVVSGSIHWISFLSWDGCWIVAFDLSTEVFKLIDLPRMGKFGVMGKLSDCLSLDVEELDRHNNPTYVIWVMKEYGVLDSWVK</sequence>
<dbReference type="EMBL" id="BTGU01000047">
    <property type="protein sequence ID" value="GMN53737.1"/>
    <property type="molecule type" value="Genomic_DNA"/>
</dbReference>
<dbReference type="PROSITE" id="PS50181">
    <property type="entry name" value="FBOX"/>
    <property type="match status" value="1"/>
</dbReference>
<proteinExistence type="predicted"/>
<dbReference type="NCBIfam" id="TIGR01640">
    <property type="entry name" value="F_box_assoc_1"/>
    <property type="match status" value="1"/>
</dbReference>
<dbReference type="SMART" id="SM00256">
    <property type="entry name" value="FBOX"/>
    <property type="match status" value="1"/>
</dbReference>